<organism evidence="9 10">
    <name type="scientific">Sphaerobolus stellatus (strain SS14)</name>
    <dbReference type="NCBI Taxonomy" id="990650"/>
    <lineage>
        <taxon>Eukaryota</taxon>
        <taxon>Fungi</taxon>
        <taxon>Dikarya</taxon>
        <taxon>Basidiomycota</taxon>
        <taxon>Agaricomycotina</taxon>
        <taxon>Agaricomycetes</taxon>
        <taxon>Phallomycetidae</taxon>
        <taxon>Geastrales</taxon>
        <taxon>Sphaerobolaceae</taxon>
        <taxon>Sphaerobolus</taxon>
    </lineage>
</organism>
<accession>A0A0C9URM7</accession>
<sequence>MVVAAPPIHLIIRLPYNREDAGIPDPTPIQWNTDKENMLWDVIARSRAADSGGTDWPALSAHLQVPLPYLLYRAQVRYEEDLRGLQDIRNTLGTSNSQTARPNPEGTCGSGIARGASRLGSSSIRGHTSNTPNTRIPPQGIQANRMLRDRGSASVLALSQRLGPTPNALRRPPTPAGSGPSESDEEIDREEEDARRQEEKESVDRRLKELEEMMSSERLGFARPPRLRPSAGPSVIPQRSPLREVARAESLSTSESAAPSPQGSIPSIPSPPPETQSQTSSSAFSSAQATTTLPMNGALSPHSPRMRHHSPRRGLVAVRGIPSQRGSNHGSAASSFSDLSDVSASALESALMSNIRGAGSRLSMFARSHLGRGAGFGQ</sequence>
<evidence type="ECO:0000256" key="5">
    <source>
        <dbReference type="ARBA" id="ARBA00022927"/>
    </source>
</evidence>
<proteinExistence type="inferred from homology"/>
<evidence type="ECO:0000256" key="4">
    <source>
        <dbReference type="ARBA" id="ARBA00022448"/>
    </source>
</evidence>
<dbReference type="HOGENOM" id="CLU_034749_0_0_1"/>
<dbReference type="Gene3D" id="1.10.10.2570">
    <property type="match status" value="1"/>
</dbReference>
<keyword evidence="5" id="KW-0653">Protein transport</keyword>
<feature type="domain" description="Atg29 N-terminal" evidence="8">
    <location>
        <begin position="9"/>
        <end position="65"/>
    </location>
</feature>
<dbReference type="PANTHER" id="PTHR40012:SF1">
    <property type="entry name" value="AUTOPHAGY-RELATED PROTEIN 29"/>
    <property type="match status" value="1"/>
</dbReference>
<dbReference type="GO" id="GO:0000045">
    <property type="term" value="P:autophagosome assembly"/>
    <property type="evidence" value="ECO:0007669"/>
    <property type="project" value="InterPro"/>
</dbReference>
<evidence type="ECO:0000256" key="3">
    <source>
        <dbReference type="ARBA" id="ARBA00013784"/>
    </source>
</evidence>
<dbReference type="Pfam" id="PF18388">
    <property type="entry name" value="ATG29_N"/>
    <property type="match status" value="1"/>
</dbReference>
<evidence type="ECO:0000313" key="10">
    <source>
        <dbReference type="Proteomes" id="UP000054279"/>
    </source>
</evidence>
<reference evidence="9 10" key="1">
    <citation type="submission" date="2014-06" db="EMBL/GenBank/DDBJ databases">
        <title>Evolutionary Origins and Diversification of the Mycorrhizal Mutualists.</title>
        <authorList>
            <consortium name="DOE Joint Genome Institute"/>
            <consortium name="Mycorrhizal Genomics Consortium"/>
            <person name="Kohler A."/>
            <person name="Kuo A."/>
            <person name="Nagy L.G."/>
            <person name="Floudas D."/>
            <person name="Copeland A."/>
            <person name="Barry K.W."/>
            <person name="Cichocki N."/>
            <person name="Veneault-Fourrey C."/>
            <person name="LaButti K."/>
            <person name="Lindquist E.A."/>
            <person name="Lipzen A."/>
            <person name="Lundell T."/>
            <person name="Morin E."/>
            <person name="Murat C."/>
            <person name="Riley R."/>
            <person name="Ohm R."/>
            <person name="Sun H."/>
            <person name="Tunlid A."/>
            <person name="Henrissat B."/>
            <person name="Grigoriev I.V."/>
            <person name="Hibbett D.S."/>
            <person name="Martin F."/>
        </authorList>
    </citation>
    <scope>NUCLEOTIDE SEQUENCE [LARGE SCALE GENOMIC DNA]</scope>
    <source>
        <strain evidence="9 10">SS14</strain>
    </source>
</reference>
<dbReference type="EMBL" id="KN837169">
    <property type="protein sequence ID" value="KIJ37444.1"/>
    <property type="molecule type" value="Genomic_DNA"/>
</dbReference>
<dbReference type="PANTHER" id="PTHR40012">
    <property type="entry name" value="AUTOPHAGY-RELATED PROTEIN 29"/>
    <property type="match status" value="1"/>
</dbReference>
<evidence type="ECO:0000256" key="7">
    <source>
        <dbReference type="SAM" id="MobiDB-lite"/>
    </source>
</evidence>
<dbReference type="GO" id="GO:0015031">
    <property type="term" value="P:protein transport"/>
    <property type="evidence" value="ECO:0007669"/>
    <property type="project" value="UniProtKB-KW"/>
</dbReference>
<feature type="compositionally biased region" description="Basic and acidic residues" evidence="7">
    <location>
        <begin position="192"/>
        <end position="211"/>
    </location>
</feature>
<dbReference type="AlphaFoldDB" id="A0A0C9URM7"/>
<feature type="compositionally biased region" description="Acidic residues" evidence="7">
    <location>
        <begin position="182"/>
        <end position="191"/>
    </location>
</feature>
<dbReference type="OrthoDB" id="21072at2759"/>
<feature type="compositionally biased region" description="Polar residues" evidence="7">
    <location>
        <begin position="119"/>
        <end position="136"/>
    </location>
</feature>
<feature type="region of interest" description="Disordered" evidence="7">
    <location>
        <begin position="160"/>
        <end position="339"/>
    </location>
</feature>
<keyword evidence="4" id="KW-0813">Transport</keyword>
<comment type="similarity">
    <text evidence="2">Belongs to the ATG29 family.</text>
</comment>
<gene>
    <name evidence="9" type="ORF">M422DRAFT_33767</name>
</gene>
<comment type="subcellular location">
    <subcellularLocation>
        <location evidence="1">Preautophagosomal structure</location>
    </subcellularLocation>
</comment>
<feature type="compositionally biased region" description="Low complexity" evidence="7">
    <location>
        <begin position="275"/>
        <end position="292"/>
    </location>
</feature>
<dbReference type="InterPro" id="IPR040666">
    <property type="entry name" value="Atg29_N"/>
</dbReference>
<dbReference type="GO" id="GO:0000407">
    <property type="term" value="C:phagophore assembly site"/>
    <property type="evidence" value="ECO:0007669"/>
    <property type="project" value="UniProtKB-SubCell"/>
</dbReference>
<feature type="region of interest" description="Disordered" evidence="7">
    <location>
        <begin position="93"/>
        <end position="139"/>
    </location>
</feature>
<keyword evidence="6" id="KW-0072">Autophagy</keyword>
<evidence type="ECO:0000256" key="6">
    <source>
        <dbReference type="ARBA" id="ARBA00023006"/>
    </source>
</evidence>
<feature type="compositionally biased region" description="Low complexity" evidence="7">
    <location>
        <begin position="256"/>
        <end position="267"/>
    </location>
</feature>
<evidence type="ECO:0000256" key="2">
    <source>
        <dbReference type="ARBA" id="ARBA00010082"/>
    </source>
</evidence>
<name>A0A0C9URM7_SPHS4</name>
<keyword evidence="10" id="KW-1185">Reference proteome</keyword>
<evidence type="ECO:0000313" key="9">
    <source>
        <dbReference type="EMBL" id="KIJ37444.1"/>
    </source>
</evidence>
<dbReference type="InterPro" id="IPR039362">
    <property type="entry name" value="ATG29_sf"/>
</dbReference>
<protein>
    <recommendedName>
        <fullName evidence="3">Autophagy-related protein 29</fullName>
    </recommendedName>
</protein>
<evidence type="ECO:0000256" key="1">
    <source>
        <dbReference type="ARBA" id="ARBA00004329"/>
    </source>
</evidence>
<dbReference type="InterPro" id="IPR039113">
    <property type="entry name" value="ATG29"/>
</dbReference>
<evidence type="ECO:0000259" key="8">
    <source>
        <dbReference type="Pfam" id="PF18388"/>
    </source>
</evidence>
<dbReference type="Proteomes" id="UP000054279">
    <property type="component" value="Unassembled WGS sequence"/>
</dbReference>